<dbReference type="AlphaFoldDB" id="A0A7X5YAY3"/>
<evidence type="ECO:0000313" key="4">
    <source>
        <dbReference type="Proteomes" id="UP001302374"/>
    </source>
</evidence>
<dbReference type="EMBL" id="JAATLI010000004">
    <property type="protein sequence ID" value="NJC17737.1"/>
    <property type="molecule type" value="Genomic_DNA"/>
</dbReference>
<dbReference type="Proteomes" id="UP000576368">
    <property type="component" value="Unassembled WGS sequence"/>
</dbReference>
<organism evidence="1 3">
    <name type="scientific">Butyricimonas paravirosa</name>
    <dbReference type="NCBI Taxonomy" id="1472417"/>
    <lineage>
        <taxon>Bacteria</taxon>
        <taxon>Pseudomonadati</taxon>
        <taxon>Bacteroidota</taxon>
        <taxon>Bacteroidia</taxon>
        <taxon>Bacteroidales</taxon>
        <taxon>Odoribacteraceae</taxon>
        <taxon>Butyricimonas</taxon>
    </lineage>
</organism>
<dbReference type="RefSeq" id="WP_118303474.1">
    <property type="nucleotide sequence ID" value="NZ_BMPA01000004.1"/>
</dbReference>
<evidence type="ECO:0000313" key="3">
    <source>
        <dbReference type="Proteomes" id="UP000576368"/>
    </source>
</evidence>
<name>A0A7X5YAY3_9BACT</name>
<dbReference type="EMBL" id="CP043839">
    <property type="protein sequence ID" value="WOF13440.1"/>
    <property type="molecule type" value="Genomic_DNA"/>
</dbReference>
<dbReference type="GeneID" id="86892570"/>
<reference evidence="2 4" key="1">
    <citation type="submission" date="2019-09" db="EMBL/GenBank/DDBJ databases">
        <title>Butyricimonas paravirosa DSM 105722 (=214-4 = JCM 18677 = CCUG 65563).</title>
        <authorList>
            <person name="Le Roy T."/>
            <person name="Cani P.D."/>
        </authorList>
    </citation>
    <scope>NUCLEOTIDE SEQUENCE [LARGE SCALE GENOMIC DNA]</scope>
    <source>
        <strain evidence="2 4">DSM 105722</strain>
    </source>
</reference>
<keyword evidence="4" id="KW-1185">Reference proteome</keyword>
<evidence type="ECO:0000313" key="1">
    <source>
        <dbReference type="EMBL" id="NJC17737.1"/>
    </source>
</evidence>
<evidence type="ECO:0000313" key="2">
    <source>
        <dbReference type="EMBL" id="WOF13440.1"/>
    </source>
</evidence>
<proteinExistence type="predicted"/>
<gene>
    <name evidence="2" type="ORF">F1644_14720</name>
    <name evidence="1" type="ORF">GGR15_001352</name>
</gene>
<reference evidence="1 3" key="2">
    <citation type="submission" date="2020-03" db="EMBL/GenBank/DDBJ databases">
        <title>Genomic Encyclopedia of Type Strains, Phase IV (KMG-IV): sequencing the most valuable type-strain genomes for metagenomic binning, comparative biology and taxonomic classification.</title>
        <authorList>
            <person name="Goeker M."/>
        </authorList>
    </citation>
    <scope>NUCLEOTIDE SEQUENCE [LARGE SCALE GENOMIC DNA]</scope>
    <source>
        <strain evidence="1 3">DSM 105722</strain>
    </source>
</reference>
<protein>
    <submittedName>
        <fullName evidence="1">Uncharacterized protein</fullName>
    </submittedName>
</protein>
<accession>A0A7X5YAY3</accession>
<sequence length="71" mass="8156">MNGINLDINILRQNLAFIREEITRITEVKKQLETGPDARSDDAVKILGIYEEILSNLNSLLRYEYDAEMDG</sequence>
<dbReference type="Proteomes" id="UP001302374">
    <property type="component" value="Chromosome"/>
</dbReference>